<dbReference type="Pfam" id="PF16103">
    <property type="entry name" value="DUF4822"/>
    <property type="match status" value="1"/>
</dbReference>
<dbReference type="Proteomes" id="UP000183053">
    <property type="component" value="Unassembled WGS sequence"/>
</dbReference>
<evidence type="ECO:0000313" key="4">
    <source>
        <dbReference type="EMBL" id="SDQ81770.1"/>
    </source>
</evidence>
<dbReference type="AlphaFoldDB" id="A0A1H1DZJ8"/>
<feature type="compositionally biased region" description="Low complexity" evidence="1">
    <location>
        <begin position="34"/>
        <end position="77"/>
    </location>
</feature>
<name>A0A1H1DZJ8_9ACTN</name>
<proteinExistence type="predicted"/>
<organism evidence="4 5">
    <name type="scientific">Tsukamurella pulmonis</name>
    <dbReference type="NCBI Taxonomy" id="47312"/>
    <lineage>
        <taxon>Bacteria</taxon>
        <taxon>Bacillati</taxon>
        <taxon>Actinomycetota</taxon>
        <taxon>Actinomycetes</taxon>
        <taxon>Mycobacteriales</taxon>
        <taxon>Tsukamurellaceae</taxon>
        <taxon>Tsukamurella</taxon>
    </lineage>
</organism>
<feature type="domain" description="DUF4822" evidence="3">
    <location>
        <begin position="85"/>
        <end position="204"/>
    </location>
</feature>
<feature type="chain" id="PRO_5010205231" description="DUF4822 domain-containing protein" evidence="2">
    <location>
        <begin position="31"/>
        <end position="207"/>
    </location>
</feature>
<dbReference type="EMBL" id="FNLF01000002">
    <property type="protein sequence ID" value="SDQ81770.1"/>
    <property type="molecule type" value="Genomic_DNA"/>
</dbReference>
<evidence type="ECO:0000313" key="5">
    <source>
        <dbReference type="Proteomes" id="UP000183053"/>
    </source>
</evidence>
<keyword evidence="5" id="KW-1185">Reference proteome</keyword>
<gene>
    <name evidence="4" type="ORF">SAMN04489765_1961</name>
</gene>
<feature type="signal peptide" evidence="2">
    <location>
        <begin position="1"/>
        <end position="30"/>
    </location>
</feature>
<feature type="region of interest" description="Disordered" evidence="1">
    <location>
        <begin position="34"/>
        <end position="80"/>
    </location>
</feature>
<evidence type="ECO:0000256" key="1">
    <source>
        <dbReference type="SAM" id="MobiDB-lite"/>
    </source>
</evidence>
<evidence type="ECO:0000259" key="3">
    <source>
        <dbReference type="Pfam" id="PF16103"/>
    </source>
</evidence>
<sequence>MLYKSFMHSSIKLVSVTFAAAAVVATSACAAGSYAAPGSPSSSSSAKPSGSAKPSTKPSTGTSAGASAKPSAAKPTPVKAGTPGAILASTAWETTGAKDAKGATVALTDKNVKNYVGWAYFKKDGTFTLYNLDDTAKGKGDWTVSADGKTRTIVAKNADGSVQYKRTVEIVTLTEKEFTYRVYPEASNKAVYYDIVHTPTKHAEPRA</sequence>
<dbReference type="STRING" id="47312.SAMN04489765_1961"/>
<evidence type="ECO:0000256" key="2">
    <source>
        <dbReference type="SAM" id="SignalP"/>
    </source>
</evidence>
<dbReference type="PROSITE" id="PS51257">
    <property type="entry name" value="PROKAR_LIPOPROTEIN"/>
    <property type="match status" value="1"/>
</dbReference>
<protein>
    <recommendedName>
        <fullName evidence="3">DUF4822 domain-containing protein</fullName>
    </recommendedName>
</protein>
<keyword evidence="2" id="KW-0732">Signal</keyword>
<dbReference type="Gene3D" id="2.40.128.540">
    <property type="entry name" value="Domain of unknown function DUF4822"/>
    <property type="match status" value="1"/>
</dbReference>
<reference evidence="5" key="1">
    <citation type="submission" date="2016-10" db="EMBL/GenBank/DDBJ databases">
        <authorList>
            <person name="Varghese N."/>
            <person name="Submissions S."/>
        </authorList>
    </citation>
    <scope>NUCLEOTIDE SEQUENCE [LARGE SCALE GENOMIC DNA]</scope>
    <source>
        <strain evidence="5">DSM 44142</strain>
    </source>
</reference>
<dbReference type="InterPro" id="IPR032247">
    <property type="entry name" value="DUF4822"/>
</dbReference>
<accession>A0A1H1DZJ8</accession>